<reference evidence="1 2" key="1">
    <citation type="submission" date="2018-11" db="EMBL/GenBank/DDBJ databases">
        <title>Draft genome analysis of Rheinheimera mesophila isolated from an industrial waste site.</title>
        <authorList>
            <person name="Yu Q."/>
            <person name="Qi Y."/>
            <person name="Zhang H."/>
            <person name="Lu Y."/>
            <person name="Pu J."/>
        </authorList>
    </citation>
    <scope>NUCLEOTIDE SEQUENCE [LARGE SCALE GENOMIC DNA]</scope>
    <source>
        <strain evidence="1 2">IITR13</strain>
    </source>
</reference>
<protein>
    <submittedName>
        <fullName evidence="1">Nucleotide-binding protein</fullName>
    </submittedName>
</protein>
<evidence type="ECO:0000313" key="1">
    <source>
        <dbReference type="EMBL" id="RRJ23373.1"/>
    </source>
</evidence>
<dbReference type="AlphaFoldDB" id="A0A3P3QSX3"/>
<organism evidence="1 2">
    <name type="scientific">Rheinheimera mesophila</name>
    <dbReference type="NCBI Taxonomy" id="1547515"/>
    <lineage>
        <taxon>Bacteria</taxon>
        <taxon>Pseudomonadati</taxon>
        <taxon>Pseudomonadota</taxon>
        <taxon>Gammaproteobacteria</taxon>
        <taxon>Chromatiales</taxon>
        <taxon>Chromatiaceae</taxon>
        <taxon>Rheinheimera</taxon>
    </lineage>
</organism>
<comment type="caution">
    <text evidence="1">The sequence shown here is derived from an EMBL/GenBank/DDBJ whole genome shotgun (WGS) entry which is preliminary data.</text>
</comment>
<dbReference type="EMBL" id="RRCF01000001">
    <property type="protein sequence ID" value="RRJ23373.1"/>
    <property type="molecule type" value="Genomic_DNA"/>
</dbReference>
<proteinExistence type="predicted"/>
<name>A0A3P3QSX3_9GAMM</name>
<sequence length="258" mass="28924">MLVAELEFKIIADTSFSAAEKGIRYYLEKLIFQGQILGREFPTYQAKDSFFSRVVLAQPDALEKKSHSSAGLQALEQLQHVGLSYPKLSILGDDLMSNHTDPCPAHTALILFCSFSATNSVLYCAEHFAPVPLYKVGRTNGEDFESLVRWQLQYQALDEIQMQESRVLLKSAEQSVQGFYSALNQQGYQQARALAKELNKPVYYYLYSGSSKDCASDAKKKCPGCGSDWKLTTSWHGLFDFCCQPCQLLSNIAFDCQS</sequence>
<dbReference type="Pfam" id="PF10071">
    <property type="entry name" value="DUF2310"/>
    <property type="match status" value="1"/>
</dbReference>
<dbReference type="OrthoDB" id="5589102at2"/>
<gene>
    <name evidence="1" type="ORF">EIK76_04685</name>
</gene>
<dbReference type="Proteomes" id="UP000276260">
    <property type="component" value="Unassembled WGS sequence"/>
</dbReference>
<accession>A0A3P3QSX3</accession>
<keyword evidence="2" id="KW-1185">Reference proteome</keyword>
<dbReference type="InterPro" id="IPR016908">
    <property type="entry name" value="UCP029037"/>
</dbReference>
<dbReference type="RefSeq" id="WP_046521234.1">
    <property type="nucleotide sequence ID" value="NZ_LAVS01000091.1"/>
</dbReference>
<evidence type="ECO:0000313" key="2">
    <source>
        <dbReference type="Proteomes" id="UP000276260"/>
    </source>
</evidence>